<dbReference type="KEGG" id="dto:TOL2_C08430"/>
<dbReference type="PANTHER" id="PTHR34139:SF1">
    <property type="entry name" value="RNASE MJ1380-RELATED"/>
    <property type="match status" value="1"/>
</dbReference>
<dbReference type="GO" id="GO:0110001">
    <property type="term" value="C:toxin-antitoxin complex"/>
    <property type="evidence" value="ECO:0007669"/>
    <property type="project" value="InterPro"/>
</dbReference>
<accession>K0NJD2</accession>
<evidence type="ECO:0000313" key="7">
    <source>
        <dbReference type="EMBL" id="CCK79002.1"/>
    </source>
</evidence>
<dbReference type="PATRIC" id="fig|651182.5.peg.1015"/>
<protein>
    <submittedName>
        <fullName evidence="7">Conserved uncharacterized protein, DUF86</fullName>
    </submittedName>
</protein>
<evidence type="ECO:0000313" key="9">
    <source>
        <dbReference type="Proteomes" id="UP000007347"/>
    </source>
</evidence>
<gene>
    <name evidence="7" type="ordered locus">TOL2_C08340</name>
    <name evidence="8" type="ordered locus">TOL2_C08430</name>
</gene>
<evidence type="ECO:0000256" key="5">
    <source>
        <dbReference type="ARBA" id="ARBA00022801"/>
    </source>
</evidence>
<dbReference type="Proteomes" id="UP000007347">
    <property type="component" value="Chromosome"/>
</dbReference>
<dbReference type="AlphaFoldDB" id="K0NJD2"/>
<comment type="similarity">
    <text evidence="6">Belongs to the HepT RNase toxin family.</text>
</comment>
<dbReference type="PANTHER" id="PTHR34139">
    <property type="entry name" value="UPF0331 PROTEIN MJ0127"/>
    <property type="match status" value="1"/>
</dbReference>
<sequence>MKDQKTIDAVIRNLEIIGEAAANVPQEIQDLYVDIPWYQMKGMRNILIHEYFGVDNDVLWNTIKKDLPVLMEKLQAFEA</sequence>
<dbReference type="STRING" id="651182.TOL2_C08340"/>
<keyword evidence="9" id="KW-1185">Reference proteome</keyword>
<dbReference type="EMBL" id="FO203503">
    <property type="protein sequence ID" value="CCK79002.1"/>
    <property type="molecule type" value="Genomic_DNA"/>
</dbReference>
<evidence type="ECO:0000256" key="2">
    <source>
        <dbReference type="ARBA" id="ARBA00022649"/>
    </source>
</evidence>
<proteinExistence type="inferred from homology"/>
<dbReference type="GO" id="GO:0000166">
    <property type="term" value="F:nucleotide binding"/>
    <property type="evidence" value="ECO:0007669"/>
    <property type="project" value="UniProtKB-KW"/>
</dbReference>
<keyword evidence="2" id="KW-1277">Toxin-antitoxin system</keyword>
<organism evidence="7 9">
    <name type="scientific">Desulfobacula toluolica (strain DSM 7467 / Tol2)</name>
    <dbReference type="NCBI Taxonomy" id="651182"/>
    <lineage>
        <taxon>Bacteria</taxon>
        <taxon>Pseudomonadati</taxon>
        <taxon>Thermodesulfobacteriota</taxon>
        <taxon>Desulfobacteria</taxon>
        <taxon>Desulfobacterales</taxon>
        <taxon>Desulfobacteraceae</taxon>
        <taxon>Desulfobacula</taxon>
    </lineage>
</organism>
<dbReference type="EMBL" id="FO203503">
    <property type="protein sequence ID" value="CCK79011.1"/>
    <property type="molecule type" value="Genomic_DNA"/>
</dbReference>
<keyword evidence="1" id="KW-0597">Phosphoprotein</keyword>
<dbReference type="Pfam" id="PF01934">
    <property type="entry name" value="HepT-like"/>
    <property type="match status" value="1"/>
</dbReference>
<dbReference type="GO" id="GO:0004540">
    <property type="term" value="F:RNA nuclease activity"/>
    <property type="evidence" value="ECO:0007669"/>
    <property type="project" value="InterPro"/>
</dbReference>
<dbReference type="InterPro" id="IPR037038">
    <property type="entry name" value="HepT-like_sf"/>
</dbReference>
<evidence type="ECO:0000256" key="1">
    <source>
        <dbReference type="ARBA" id="ARBA00022553"/>
    </source>
</evidence>
<evidence type="ECO:0000256" key="4">
    <source>
        <dbReference type="ARBA" id="ARBA00022741"/>
    </source>
</evidence>
<keyword evidence="5" id="KW-0378">Hydrolase</keyword>
<dbReference type="Gene3D" id="1.20.120.580">
    <property type="entry name" value="bsu32300-like"/>
    <property type="match status" value="1"/>
</dbReference>
<keyword evidence="4" id="KW-0547">Nucleotide-binding</keyword>
<keyword evidence="3" id="KW-0540">Nuclease</keyword>
<dbReference type="InterPro" id="IPR008201">
    <property type="entry name" value="HepT-like"/>
</dbReference>
<dbReference type="InterPro" id="IPR051813">
    <property type="entry name" value="HepT_RNase_toxin"/>
</dbReference>
<evidence type="ECO:0000256" key="3">
    <source>
        <dbReference type="ARBA" id="ARBA00022722"/>
    </source>
</evidence>
<reference evidence="7 9" key="1">
    <citation type="journal article" date="2013" name="Environ. Microbiol.">
        <title>Complete genome, catabolic sub-proteomes and key-metabolites of Desulfobacula toluolica Tol2, a marine, aromatic compound-degrading, sulfate-reducing bacterium.</title>
        <authorList>
            <person name="Wohlbrand L."/>
            <person name="Jacob J.H."/>
            <person name="Kube M."/>
            <person name="Mussmann M."/>
            <person name="Jarling R."/>
            <person name="Beck A."/>
            <person name="Amann R."/>
            <person name="Wilkes H."/>
            <person name="Reinhardt R."/>
            <person name="Rabus R."/>
        </authorList>
    </citation>
    <scope>NUCLEOTIDE SEQUENCE [LARGE SCALE GENOMIC DNA]</scope>
    <source>
        <strain evidence="9">DSM 7467 / Tol2</strain>
        <strain evidence="7">Tol2</strain>
    </source>
</reference>
<dbReference type="HOGENOM" id="CLU_142825_5_0_7"/>
<evidence type="ECO:0000256" key="6">
    <source>
        <dbReference type="ARBA" id="ARBA00024207"/>
    </source>
</evidence>
<dbReference type="KEGG" id="dto:TOL2_C08340"/>
<dbReference type="GO" id="GO:0016787">
    <property type="term" value="F:hydrolase activity"/>
    <property type="evidence" value="ECO:0007669"/>
    <property type="project" value="UniProtKB-KW"/>
</dbReference>
<evidence type="ECO:0000313" key="8">
    <source>
        <dbReference type="EMBL" id="CCK79011.1"/>
    </source>
</evidence>
<name>K0NJD2_DESTT</name>